<evidence type="ECO:0000313" key="3">
    <source>
        <dbReference type="EMBL" id="AAM01544.1"/>
    </source>
</evidence>
<feature type="region of interest" description="Disordered" evidence="1">
    <location>
        <begin position="126"/>
        <end position="148"/>
    </location>
</feature>
<evidence type="ECO:0000313" key="4">
    <source>
        <dbReference type="Proteomes" id="UP000001826"/>
    </source>
</evidence>
<keyword evidence="2" id="KW-0812">Transmembrane</keyword>
<dbReference type="Proteomes" id="UP000001826">
    <property type="component" value="Chromosome"/>
</dbReference>
<dbReference type="EMBL" id="AE009439">
    <property type="protein sequence ID" value="AAM01544.1"/>
    <property type="molecule type" value="Genomic_DNA"/>
</dbReference>
<keyword evidence="4" id="KW-1185">Reference proteome</keyword>
<accession>Q8TYH0</accession>
<dbReference type="EnsemblBacteria" id="AAM01544">
    <property type="protein sequence ID" value="AAM01544"/>
    <property type="gene ID" value="MK0329"/>
</dbReference>
<keyword evidence="2" id="KW-1133">Transmembrane helix</keyword>
<proteinExistence type="predicted"/>
<dbReference type="AlphaFoldDB" id="Q8TYH0"/>
<dbReference type="InParanoid" id="Q8TYH0"/>
<evidence type="ECO:0000256" key="1">
    <source>
        <dbReference type="SAM" id="MobiDB-lite"/>
    </source>
</evidence>
<protein>
    <submittedName>
        <fullName evidence="3">Predicted membrane protein</fullName>
    </submittedName>
</protein>
<sequence length="148" mass="15370">MPLLTSLVEGEWAPSHDPRMGGLGLAITGLLFLLPTMATAEVVWGPLVVTLVTALNAWYAVKALSSGPSPLVPLALLEPGLAVLCVVCEPVRTWLAGIPKLVAGALICLEGPVDRLFRVDEVSDDGDARADAGRSPIPTGSAAHLTSR</sequence>
<reference evidence="3 4" key="1">
    <citation type="journal article" date="2002" name="Proc. Natl. Acad. Sci. U.S.A.">
        <title>The complete genome of hyperthermophile Methanopyrus kandleri AV19 and monophyly of archaeal methanogens.</title>
        <authorList>
            <person name="Slesarev A.I."/>
            <person name="Mezhevaya K.V."/>
            <person name="Makarova K.S."/>
            <person name="Polushin N.N."/>
            <person name="Shcherbinina O.V."/>
            <person name="Shakhova V.V."/>
            <person name="Belova G.I."/>
            <person name="Aravind L."/>
            <person name="Natale D.A."/>
            <person name="Rogozin I.B."/>
            <person name="Tatusov R.L."/>
            <person name="Wolf Y.I."/>
            <person name="Stetter K.O."/>
            <person name="Malykh A.G."/>
            <person name="Koonin E.V."/>
            <person name="Kozyavkin S.A."/>
        </authorList>
    </citation>
    <scope>NUCLEOTIDE SEQUENCE [LARGE SCALE GENOMIC DNA]</scope>
    <source>
        <strain evidence="4">AV19 / DSM 6324 / JCM 9639 / NBRC 100938</strain>
    </source>
</reference>
<feature type="transmembrane region" description="Helical" evidence="2">
    <location>
        <begin position="20"/>
        <end position="37"/>
    </location>
</feature>
<feature type="transmembrane region" description="Helical" evidence="2">
    <location>
        <begin position="43"/>
        <end position="61"/>
    </location>
</feature>
<dbReference type="KEGG" id="mka:MK0329"/>
<evidence type="ECO:0000256" key="2">
    <source>
        <dbReference type="SAM" id="Phobius"/>
    </source>
</evidence>
<dbReference type="HOGENOM" id="CLU_1754710_0_0_2"/>
<gene>
    <name evidence="3" type="ordered locus">MK0329</name>
</gene>
<name>Q8TYH0_METKA</name>
<dbReference type="PaxDb" id="190192-MK0329"/>
<keyword evidence="2" id="KW-0472">Membrane</keyword>
<organism evidence="3 4">
    <name type="scientific">Methanopyrus kandleri (strain AV19 / DSM 6324 / JCM 9639 / NBRC 100938)</name>
    <dbReference type="NCBI Taxonomy" id="190192"/>
    <lineage>
        <taxon>Archaea</taxon>
        <taxon>Methanobacteriati</taxon>
        <taxon>Methanobacteriota</taxon>
        <taxon>Methanomada group</taxon>
        <taxon>Methanopyri</taxon>
        <taxon>Methanopyrales</taxon>
        <taxon>Methanopyraceae</taxon>
        <taxon>Methanopyrus</taxon>
    </lineage>
</organism>